<keyword evidence="2" id="KW-1185">Reference proteome</keyword>
<accession>A0A6A5S6C7</accession>
<dbReference type="RefSeq" id="XP_033454294.1">
    <property type="nucleotide sequence ID" value="XM_033590565.1"/>
</dbReference>
<dbReference type="SUPFAM" id="SSF51735">
    <property type="entry name" value="NAD(P)-binding Rossmann-fold domains"/>
    <property type="match status" value="1"/>
</dbReference>
<dbReference type="AlphaFoldDB" id="A0A6A5S6C7"/>
<dbReference type="InterPro" id="IPR002347">
    <property type="entry name" value="SDR_fam"/>
</dbReference>
<dbReference type="EMBL" id="ML978956">
    <property type="protein sequence ID" value="KAF1934046.1"/>
    <property type="molecule type" value="Genomic_DNA"/>
</dbReference>
<reference evidence="1" key="1">
    <citation type="journal article" date="2020" name="Stud. Mycol.">
        <title>101 Dothideomycetes genomes: a test case for predicting lifestyles and emergence of pathogens.</title>
        <authorList>
            <person name="Haridas S."/>
            <person name="Albert R."/>
            <person name="Binder M."/>
            <person name="Bloem J."/>
            <person name="Labutti K."/>
            <person name="Salamov A."/>
            <person name="Andreopoulos B."/>
            <person name="Baker S."/>
            <person name="Barry K."/>
            <person name="Bills G."/>
            <person name="Bluhm B."/>
            <person name="Cannon C."/>
            <person name="Castanera R."/>
            <person name="Culley D."/>
            <person name="Daum C."/>
            <person name="Ezra D."/>
            <person name="Gonzalez J."/>
            <person name="Henrissat B."/>
            <person name="Kuo A."/>
            <person name="Liang C."/>
            <person name="Lipzen A."/>
            <person name="Lutzoni F."/>
            <person name="Magnuson J."/>
            <person name="Mondo S."/>
            <person name="Nolan M."/>
            <person name="Ohm R."/>
            <person name="Pangilinan J."/>
            <person name="Park H.-J."/>
            <person name="Ramirez L."/>
            <person name="Alfaro M."/>
            <person name="Sun H."/>
            <person name="Tritt A."/>
            <person name="Yoshinaga Y."/>
            <person name="Zwiers L.-H."/>
            <person name="Turgeon B."/>
            <person name="Goodwin S."/>
            <person name="Spatafora J."/>
            <person name="Crous P."/>
            <person name="Grigoriev I."/>
        </authorList>
    </citation>
    <scope>NUCLEOTIDE SEQUENCE</scope>
    <source>
        <strain evidence="1">CBS 183.55</strain>
    </source>
</reference>
<protein>
    <recommendedName>
        <fullName evidence="3">NAD(P)-binding protein</fullName>
    </recommendedName>
</protein>
<evidence type="ECO:0000313" key="1">
    <source>
        <dbReference type="EMBL" id="KAF1934046.1"/>
    </source>
</evidence>
<organism evidence="1 2">
    <name type="scientific">Didymella exigua CBS 183.55</name>
    <dbReference type="NCBI Taxonomy" id="1150837"/>
    <lineage>
        <taxon>Eukaryota</taxon>
        <taxon>Fungi</taxon>
        <taxon>Dikarya</taxon>
        <taxon>Ascomycota</taxon>
        <taxon>Pezizomycotina</taxon>
        <taxon>Dothideomycetes</taxon>
        <taxon>Pleosporomycetidae</taxon>
        <taxon>Pleosporales</taxon>
        <taxon>Pleosporineae</taxon>
        <taxon>Didymellaceae</taxon>
        <taxon>Didymella</taxon>
    </lineage>
</organism>
<dbReference type="OrthoDB" id="5296at2759"/>
<gene>
    <name evidence="1" type="ORF">M421DRAFT_415094</name>
</gene>
<evidence type="ECO:0000313" key="2">
    <source>
        <dbReference type="Proteomes" id="UP000800082"/>
    </source>
</evidence>
<sequence length="157" mass="17072">MKTYRSLRSALPLIPRLRFWSLSTFTTPINPLVHHAGIRGLIPSIVRSQRGNVAAAETLGVMDHSTFTTTFEVNTWGTFNVITSFLPSLNLATNAKFVILSSRVGSVEANTAGAGYAYRASKAALNAVVKSFVIDLPEVAFLLLHPGKVETGLVEWK</sequence>
<dbReference type="Proteomes" id="UP000800082">
    <property type="component" value="Unassembled WGS sequence"/>
</dbReference>
<evidence type="ECO:0008006" key="3">
    <source>
        <dbReference type="Google" id="ProtNLM"/>
    </source>
</evidence>
<proteinExistence type="predicted"/>
<name>A0A6A5S6C7_9PLEO</name>
<dbReference type="InterPro" id="IPR036291">
    <property type="entry name" value="NAD(P)-bd_dom_sf"/>
</dbReference>
<dbReference type="Gene3D" id="3.40.50.720">
    <property type="entry name" value="NAD(P)-binding Rossmann-like Domain"/>
    <property type="match status" value="1"/>
</dbReference>
<dbReference type="PANTHER" id="PTHR45458:SF1">
    <property type="entry name" value="SHORT CHAIN DEHYDROGENASE"/>
    <property type="match status" value="1"/>
</dbReference>
<dbReference type="GO" id="GO:0016616">
    <property type="term" value="F:oxidoreductase activity, acting on the CH-OH group of donors, NAD or NADP as acceptor"/>
    <property type="evidence" value="ECO:0007669"/>
    <property type="project" value="TreeGrafter"/>
</dbReference>
<dbReference type="Pfam" id="PF00106">
    <property type="entry name" value="adh_short"/>
    <property type="match status" value="1"/>
</dbReference>
<dbReference type="InterPro" id="IPR052184">
    <property type="entry name" value="SDR_enzymes"/>
</dbReference>
<dbReference type="GeneID" id="54348233"/>
<dbReference type="PANTHER" id="PTHR45458">
    <property type="entry name" value="SHORT-CHAIN DEHYDROGENASE/REDUCTASE SDR"/>
    <property type="match status" value="1"/>
</dbReference>